<gene>
    <name evidence="2" type="ORF">V1633_03885</name>
</gene>
<dbReference type="RefSeq" id="WP_331212750.1">
    <property type="nucleotide sequence ID" value="NZ_JAZGQK010000003.1"/>
</dbReference>
<accession>A0ABU7RMD7</accession>
<feature type="domain" description="Aminoglycoside phosphotransferase" evidence="1">
    <location>
        <begin position="90"/>
        <end position="154"/>
    </location>
</feature>
<reference evidence="2 3" key="1">
    <citation type="submission" date="2024-01" db="EMBL/GenBank/DDBJ databases">
        <title>Genome insights into Plantactinospora sonchi sp. nov.</title>
        <authorList>
            <person name="Wang L."/>
        </authorList>
    </citation>
    <scope>NUCLEOTIDE SEQUENCE [LARGE SCALE GENOMIC DNA]</scope>
    <source>
        <strain evidence="2 3">NEAU-QY2</strain>
    </source>
</reference>
<evidence type="ECO:0000313" key="2">
    <source>
        <dbReference type="EMBL" id="MEE6257630.1"/>
    </source>
</evidence>
<dbReference type="InterPro" id="IPR011009">
    <property type="entry name" value="Kinase-like_dom_sf"/>
</dbReference>
<sequence length="223" mass="24024">MAEGVLLGTGREADVFALDDGRVLRRYRHGGDVTREASIMRYVGECGLPVPRVDRAEGAELVMERIEGPTMLGAFLAGQLDVPAGAAILADLHGRLRGLPPRPGARPESRVVHLDLHPDNVMLGPAGPVLIDWRNARDDEPDLDVAVSALIMAEVAVNNLFGLGELGARFLAAFLARVPGDPVRLLDTAVAMRRVNPTLSTDEVGRLDEAASLVRHHWRSTTP</sequence>
<name>A0ABU7RMD7_9ACTN</name>
<evidence type="ECO:0000259" key="1">
    <source>
        <dbReference type="Pfam" id="PF01636"/>
    </source>
</evidence>
<evidence type="ECO:0000313" key="3">
    <source>
        <dbReference type="Proteomes" id="UP001332243"/>
    </source>
</evidence>
<comment type="caution">
    <text evidence="2">The sequence shown here is derived from an EMBL/GenBank/DDBJ whole genome shotgun (WGS) entry which is preliminary data.</text>
</comment>
<keyword evidence="3" id="KW-1185">Reference proteome</keyword>
<organism evidence="2 3">
    <name type="scientific">Plantactinospora sonchi</name>
    <dbReference type="NCBI Taxonomy" id="1544735"/>
    <lineage>
        <taxon>Bacteria</taxon>
        <taxon>Bacillati</taxon>
        <taxon>Actinomycetota</taxon>
        <taxon>Actinomycetes</taxon>
        <taxon>Micromonosporales</taxon>
        <taxon>Micromonosporaceae</taxon>
        <taxon>Plantactinospora</taxon>
    </lineage>
</organism>
<dbReference type="SUPFAM" id="SSF56112">
    <property type="entry name" value="Protein kinase-like (PK-like)"/>
    <property type="match status" value="1"/>
</dbReference>
<proteinExistence type="predicted"/>
<protein>
    <submittedName>
        <fullName evidence="2">Phosphotransferase</fullName>
    </submittedName>
</protein>
<dbReference type="EMBL" id="JAZGQK010000003">
    <property type="protein sequence ID" value="MEE6257630.1"/>
    <property type="molecule type" value="Genomic_DNA"/>
</dbReference>
<dbReference type="Proteomes" id="UP001332243">
    <property type="component" value="Unassembled WGS sequence"/>
</dbReference>
<dbReference type="Pfam" id="PF01636">
    <property type="entry name" value="APH"/>
    <property type="match status" value="1"/>
</dbReference>
<dbReference type="InterPro" id="IPR002575">
    <property type="entry name" value="Aminoglycoside_PTrfase"/>
</dbReference>
<dbReference type="Gene3D" id="3.90.1200.10">
    <property type="match status" value="1"/>
</dbReference>